<gene>
    <name evidence="1" type="ORF">BDZ83DRAFT_646283</name>
</gene>
<keyword evidence="2" id="KW-1185">Reference proteome</keyword>
<proteinExistence type="predicted"/>
<sequence>MSSGCDCEVRSAECYVPTAPKVVGCWQLQLAAPVVGLFLPSPICLYSIPVLVRTLVPGLLYMPPTYLWSRIKQNHATRLQRFVRSSGEKADIDIRRTRAAHSHWRVPMKPAQSSLMHSTLCPIPRNWALIFVSKQNNFQNTSEVRPEYTYSVSLYRLGGKETRNARPYAAIFSVSHHQIGVALLARRGGSDPWRRQAP</sequence>
<dbReference type="GeneID" id="85393845"/>
<dbReference type="RefSeq" id="XP_060371375.1">
    <property type="nucleotide sequence ID" value="XM_060509946.1"/>
</dbReference>
<protein>
    <submittedName>
        <fullName evidence="1">Uncharacterized protein</fullName>
    </submittedName>
</protein>
<dbReference type="AlphaFoldDB" id="A0AAD9D357"/>
<organism evidence="1 2">
    <name type="scientific">Glomerella acutata</name>
    <name type="common">Colletotrichum acutatum</name>
    <dbReference type="NCBI Taxonomy" id="27357"/>
    <lineage>
        <taxon>Eukaryota</taxon>
        <taxon>Fungi</taxon>
        <taxon>Dikarya</taxon>
        <taxon>Ascomycota</taxon>
        <taxon>Pezizomycotina</taxon>
        <taxon>Sordariomycetes</taxon>
        <taxon>Hypocreomycetidae</taxon>
        <taxon>Glomerellales</taxon>
        <taxon>Glomerellaceae</taxon>
        <taxon>Colletotrichum</taxon>
        <taxon>Colletotrichum acutatum species complex</taxon>
    </lineage>
</organism>
<accession>A0AAD9D357</accession>
<dbReference type="Proteomes" id="UP001244207">
    <property type="component" value="Unassembled WGS sequence"/>
</dbReference>
<reference evidence="1" key="1">
    <citation type="submission" date="2021-12" db="EMBL/GenBank/DDBJ databases">
        <title>Comparative genomics, transcriptomics and evolutionary studies reveal genomic signatures of adaptation to plant cell wall in hemibiotrophic fungi.</title>
        <authorList>
            <consortium name="DOE Joint Genome Institute"/>
            <person name="Baroncelli R."/>
            <person name="Diaz J.F."/>
            <person name="Benocci T."/>
            <person name="Peng M."/>
            <person name="Battaglia E."/>
            <person name="Haridas S."/>
            <person name="Andreopoulos W."/>
            <person name="Labutti K."/>
            <person name="Pangilinan J."/>
            <person name="Floch G.L."/>
            <person name="Makela M.R."/>
            <person name="Henrissat B."/>
            <person name="Grigoriev I.V."/>
            <person name="Crouch J.A."/>
            <person name="De Vries R.P."/>
            <person name="Sukno S.A."/>
            <person name="Thon M.R."/>
        </authorList>
    </citation>
    <scope>NUCLEOTIDE SEQUENCE</scope>
    <source>
        <strain evidence="1">CBS 112980</strain>
    </source>
</reference>
<name>A0AAD9D357_GLOAC</name>
<evidence type="ECO:0000313" key="2">
    <source>
        <dbReference type="Proteomes" id="UP001244207"/>
    </source>
</evidence>
<comment type="caution">
    <text evidence="1">The sequence shown here is derived from an EMBL/GenBank/DDBJ whole genome shotgun (WGS) entry which is preliminary data.</text>
</comment>
<evidence type="ECO:0000313" key="1">
    <source>
        <dbReference type="EMBL" id="KAK1731320.1"/>
    </source>
</evidence>
<dbReference type="EMBL" id="JAHMHS010000003">
    <property type="protein sequence ID" value="KAK1731320.1"/>
    <property type="molecule type" value="Genomic_DNA"/>
</dbReference>